<reference evidence="1 2" key="1">
    <citation type="submission" date="2019-03" db="EMBL/GenBank/DDBJ databases">
        <title>First draft genome of Liparis tanakae, snailfish: a comprehensive survey of snailfish specific genes.</title>
        <authorList>
            <person name="Kim W."/>
            <person name="Song I."/>
            <person name="Jeong J.-H."/>
            <person name="Kim D."/>
            <person name="Kim S."/>
            <person name="Ryu S."/>
            <person name="Song J.Y."/>
            <person name="Lee S.K."/>
        </authorList>
    </citation>
    <scope>NUCLEOTIDE SEQUENCE [LARGE SCALE GENOMIC DNA]</scope>
    <source>
        <tissue evidence="1">Muscle</tissue>
    </source>
</reference>
<accession>A0A4Z2JEN4</accession>
<dbReference type="Proteomes" id="UP000314294">
    <property type="component" value="Unassembled WGS sequence"/>
</dbReference>
<dbReference type="EMBL" id="SRLO01000006">
    <property type="protein sequence ID" value="TNN88243.1"/>
    <property type="molecule type" value="Genomic_DNA"/>
</dbReference>
<name>A0A4Z2JEN4_9TELE</name>
<protein>
    <submittedName>
        <fullName evidence="1">Uncharacterized protein</fullName>
    </submittedName>
</protein>
<dbReference type="AlphaFoldDB" id="A0A4Z2JEN4"/>
<evidence type="ECO:0000313" key="2">
    <source>
        <dbReference type="Proteomes" id="UP000314294"/>
    </source>
</evidence>
<evidence type="ECO:0000313" key="1">
    <source>
        <dbReference type="EMBL" id="TNN88243.1"/>
    </source>
</evidence>
<organism evidence="1 2">
    <name type="scientific">Liparis tanakae</name>
    <name type="common">Tanaka's snailfish</name>
    <dbReference type="NCBI Taxonomy" id="230148"/>
    <lineage>
        <taxon>Eukaryota</taxon>
        <taxon>Metazoa</taxon>
        <taxon>Chordata</taxon>
        <taxon>Craniata</taxon>
        <taxon>Vertebrata</taxon>
        <taxon>Euteleostomi</taxon>
        <taxon>Actinopterygii</taxon>
        <taxon>Neopterygii</taxon>
        <taxon>Teleostei</taxon>
        <taxon>Neoteleostei</taxon>
        <taxon>Acanthomorphata</taxon>
        <taxon>Eupercaria</taxon>
        <taxon>Perciformes</taxon>
        <taxon>Cottioidei</taxon>
        <taxon>Cottales</taxon>
        <taxon>Liparidae</taxon>
        <taxon>Liparis</taxon>
    </lineage>
</organism>
<proteinExistence type="predicted"/>
<keyword evidence="2" id="KW-1185">Reference proteome</keyword>
<comment type="caution">
    <text evidence="1">The sequence shown here is derived from an EMBL/GenBank/DDBJ whole genome shotgun (WGS) entry which is preliminary data.</text>
</comment>
<gene>
    <name evidence="1" type="ORF">EYF80_001459</name>
</gene>
<sequence length="326" mass="34262">MSSRKNSQSKVSGSSAGAFLRDVLLSGWPNWNLEDWNRHRAKGNMWRSTSWEAGRTRSLLLKPRKLELLESAESMFGSKPVPGAWVVIVVVLVVVGREVVLAPGSGVVGAMLAALLMISPSCSRNHRPVERGDSATFLVNTRQTGHCSSHHELKLSGGLGLSCVGFNKFLQAVGAATAEVCNGVQGGGGGFGGVGPEAGSASVGSGICGTVRRCSYAGSSAGKAVGSAVRRETQQQLLGWCSQSPPCVAPIALMDKPPLPIPVRGFLVVTVVRGEGGPVPALLYARTATWYRVLGLRPDTLAVASRPAVRTRSAAASRSCCRQYRI</sequence>